<dbReference type="Proteomes" id="UP001595816">
    <property type="component" value="Unassembled WGS sequence"/>
</dbReference>
<name>A0ABV8LYS5_9ACTN</name>
<dbReference type="InterPro" id="IPR011051">
    <property type="entry name" value="RmlC_Cupin_sf"/>
</dbReference>
<dbReference type="InterPro" id="IPR014710">
    <property type="entry name" value="RmlC-like_jellyroll"/>
</dbReference>
<sequence length="118" mass="12340">MSTQPRQIGNAAAILANTSTAGAIWRVTDEPRQLDANIIHLPAGDRIASHQGPDLDVLIHVLAGSGHLDSGGQSLELASGALIWLPRGSQRAVVAGPDGLTYFSVHPKRPPLGITRPS</sequence>
<evidence type="ECO:0000313" key="2">
    <source>
        <dbReference type="Proteomes" id="UP001595816"/>
    </source>
</evidence>
<evidence type="ECO:0000313" key="1">
    <source>
        <dbReference type="EMBL" id="MFC4135552.1"/>
    </source>
</evidence>
<comment type="caution">
    <text evidence="1">The sequence shown here is derived from an EMBL/GenBank/DDBJ whole genome shotgun (WGS) entry which is preliminary data.</text>
</comment>
<organism evidence="1 2">
    <name type="scientific">Hamadaea flava</name>
    <dbReference type="NCBI Taxonomy" id="1742688"/>
    <lineage>
        <taxon>Bacteria</taxon>
        <taxon>Bacillati</taxon>
        <taxon>Actinomycetota</taxon>
        <taxon>Actinomycetes</taxon>
        <taxon>Micromonosporales</taxon>
        <taxon>Micromonosporaceae</taxon>
        <taxon>Hamadaea</taxon>
    </lineage>
</organism>
<accession>A0ABV8LYS5</accession>
<keyword evidence="2" id="KW-1185">Reference proteome</keyword>
<dbReference type="EMBL" id="JBHSAY010000023">
    <property type="protein sequence ID" value="MFC4135552.1"/>
    <property type="molecule type" value="Genomic_DNA"/>
</dbReference>
<dbReference type="RefSeq" id="WP_253750254.1">
    <property type="nucleotide sequence ID" value="NZ_JAMZDZ010000001.1"/>
</dbReference>
<proteinExistence type="predicted"/>
<gene>
    <name evidence="1" type="ORF">ACFOZ4_33475</name>
</gene>
<dbReference type="Gene3D" id="2.60.120.10">
    <property type="entry name" value="Jelly Rolls"/>
    <property type="match status" value="1"/>
</dbReference>
<dbReference type="SUPFAM" id="SSF51182">
    <property type="entry name" value="RmlC-like cupins"/>
    <property type="match status" value="1"/>
</dbReference>
<reference evidence="2" key="1">
    <citation type="journal article" date="2019" name="Int. J. Syst. Evol. Microbiol.">
        <title>The Global Catalogue of Microorganisms (GCM) 10K type strain sequencing project: providing services to taxonomists for standard genome sequencing and annotation.</title>
        <authorList>
            <consortium name="The Broad Institute Genomics Platform"/>
            <consortium name="The Broad Institute Genome Sequencing Center for Infectious Disease"/>
            <person name="Wu L."/>
            <person name="Ma J."/>
        </authorList>
    </citation>
    <scope>NUCLEOTIDE SEQUENCE [LARGE SCALE GENOMIC DNA]</scope>
    <source>
        <strain evidence="2">CGMCC 4.7289</strain>
    </source>
</reference>
<protein>
    <submittedName>
        <fullName evidence="1">Cupin domain-containing protein</fullName>
    </submittedName>
</protein>